<dbReference type="InterPro" id="IPR000727">
    <property type="entry name" value="T_SNARE_dom"/>
</dbReference>
<sequence>MINMKAESNDPFYEAEREVNISALSPNIYMMDDYNNIAINKQNDDLEVLAESAERLHNAAITINTELKDQQRLLDELENEMDNSSE</sequence>
<dbReference type="InParanoid" id="Q7RE89"/>
<dbReference type="Proteomes" id="UP000008553">
    <property type="component" value="Unassembled WGS sequence"/>
</dbReference>
<dbReference type="STRING" id="73239.Q7RE89"/>
<gene>
    <name evidence="3" type="ORF">PY05177</name>
</gene>
<evidence type="ECO:0000313" key="4">
    <source>
        <dbReference type="Proteomes" id="UP000008553"/>
    </source>
</evidence>
<dbReference type="SUPFAM" id="SSF58038">
    <property type="entry name" value="SNARE fusion complex"/>
    <property type="match status" value="1"/>
</dbReference>
<comment type="caution">
    <text evidence="3">The sequence shown here is derived from an EMBL/GenBank/DDBJ whole genome shotgun (WGS) entry which is preliminary data.</text>
</comment>
<accession>Q7RE89</accession>
<evidence type="ECO:0000259" key="2">
    <source>
        <dbReference type="PROSITE" id="PS50192"/>
    </source>
</evidence>
<organism evidence="3 4">
    <name type="scientific">Plasmodium yoelii yoelii</name>
    <dbReference type="NCBI Taxonomy" id="73239"/>
    <lineage>
        <taxon>Eukaryota</taxon>
        <taxon>Sar</taxon>
        <taxon>Alveolata</taxon>
        <taxon>Apicomplexa</taxon>
        <taxon>Aconoidasida</taxon>
        <taxon>Haemosporida</taxon>
        <taxon>Plasmodiidae</taxon>
        <taxon>Plasmodium</taxon>
        <taxon>Plasmodium (Vinckeia)</taxon>
    </lineage>
</organism>
<name>Q7RE89_PLAYO</name>
<feature type="coiled-coil region" evidence="1">
    <location>
        <begin position="39"/>
        <end position="80"/>
    </location>
</feature>
<reference evidence="3 4" key="1">
    <citation type="journal article" date="2002" name="Nature">
        <title>Genome sequence and comparative analysis of the model rodent malaria parasite Plasmodium yoelii yoelii.</title>
        <authorList>
            <person name="Carlton J.M."/>
            <person name="Angiuoli S.V."/>
            <person name="Suh B.B."/>
            <person name="Kooij T.W."/>
            <person name="Pertea M."/>
            <person name="Silva J.C."/>
            <person name="Ermolaeva M.D."/>
            <person name="Allen J.E."/>
            <person name="Selengut J.D."/>
            <person name="Koo H.L."/>
            <person name="Peterson J.D."/>
            <person name="Pop M."/>
            <person name="Kosack D.S."/>
            <person name="Shumway M.F."/>
            <person name="Bidwell S.L."/>
            <person name="Shallom S.J."/>
            <person name="van Aken S.E."/>
            <person name="Riedmuller S.B."/>
            <person name="Feldblyum T.V."/>
            <person name="Cho J.K."/>
            <person name="Quackenbush J."/>
            <person name="Sedegah M."/>
            <person name="Shoaibi A."/>
            <person name="Cummings L.M."/>
            <person name="Florens L."/>
            <person name="Yates J.R."/>
            <person name="Raine J.D."/>
            <person name="Sinden R.E."/>
            <person name="Harris M.A."/>
            <person name="Cunningham D.A."/>
            <person name="Preiser P.R."/>
            <person name="Bergman L.W."/>
            <person name="Vaidya A.B."/>
            <person name="van Lin L.H."/>
            <person name="Janse C.J."/>
            <person name="Waters A.P."/>
            <person name="Smith H.O."/>
            <person name="White O.R."/>
            <person name="Salzberg S.L."/>
            <person name="Venter J.C."/>
            <person name="Fraser C.M."/>
            <person name="Hoffman S.L."/>
            <person name="Gardner M.J."/>
            <person name="Carucci D.J."/>
        </authorList>
    </citation>
    <scope>NUCLEOTIDE SEQUENCE [LARGE SCALE GENOMIC DNA]</scope>
    <source>
        <strain evidence="3 4">17XNL</strain>
    </source>
</reference>
<dbReference type="PROSITE" id="PS50192">
    <property type="entry name" value="T_SNARE"/>
    <property type="match status" value="1"/>
</dbReference>
<dbReference type="EMBL" id="AABL01001630">
    <property type="protein sequence ID" value="EAA17164.1"/>
    <property type="molecule type" value="Genomic_DNA"/>
</dbReference>
<keyword evidence="4" id="KW-1185">Reference proteome</keyword>
<dbReference type="Gene3D" id="1.20.5.110">
    <property type="match status" value="1"/>
</dbReference>
<dbReference type="PaxDb" id="73239-Q7RE89"/>
<evidence type="ECO:0000313" key="3">
    <source>
        <dbReference type="EMBL" id="EAA17164.1"/>
    </source>
</evidence>
<keyword evidence="1" id="KW-0175">Coiled coil</keyword>
<proteinExistence type="predicted"/>
<feature type="domain" description="T-SNARE coiled-coil homology" evidence="2">
    <location>
        <begin position="36"/>
        <end position="86"/>
    </location>
</feature>
<protein>
    <recommendedName>
        <fullName evidence="2">t-SNARE coiled-coil homology domain-containing protein</fullName>
    </recommendedName>
</protein>
<evidence type="ECO:0000256" key="1">
    <source>
        <dbReference type="SAM" id="Coils"/>
    </source>
</evidence>
<dbReference type="CDD" id="cd15841">
    <property type="entry name" value="SNARE_Qc"/>
    <property type="match status" value="1"/>
</dbReference>
<dbReference type="AlphaFoldDB" id="Q7RE89"/>